<feature type="active site" description="Charge relay system" evidence="8">
    <location>
        <position position="352"/>
    </location>
</feature>
<proteinExistence type="inferred from homology"/>
<evidence type="ECO:0000256" key="6">
    <source>
        <dbReference type="ARBA" id="ARBA00023180"/>
    </source>
</evidence>
<name>A0A7S3NBS5_9SPIT</name>
<reference evidence="10" key="1">
    <citation type="submission" date="2021-01" db="EMBL/GenBank/DDBJ databases">
        <authorList>
            <person name="Corre E."/>
            <person name="Pelletier E."/>
            <person name="Niang G."/>
            <person name="Scheremetjew M."/>
            <person name="Finn R."/>
            <person name="Kale V."/>
            <person name="Holt S."/>
            <person name="Cochrane G."/>
            <person name="Meng A."/>
            <person name="Brown T."/>
            <person name="Cohen L."/>
        </authorList>
    </citation>
    <scope>NUCLEOTIDE SEQUENCE</scope>
    <source>
        <strain evidence="10">FSP1.4</strain>
    </source>
</reference>
<feature type="active site" description="Charge relay system" evidence="8">
    <location>
        <position position="319"/>
    </location>
</feature>
<dbReference type="FunFam" id="3.40.50.1820:FF:000057">
    <property type="entry name" value="Lipase"/>
    <property type="match status" value="1"/>
</dbReference>
<comment type="similarity">
    <text evidence="1 7">Belongs to the AB hydrolase superfamily. Lipase family.</text>
</comment>
<keyword evidence="2" id="KW-0732">Signal</keyword>
<dbReference type="SUPFAM" id="SSF53474">
    <property type="entry name" value="alpha/beta-Hydrolases"/>
    <property type="match status" value="1"/>
</dbReference>
<dbReference type="InterPro" id="IPR006693">
    <property type="entry name" value="AB_hydrolase_lipase"/>
</dbReference>
<dbReference type="GO" id="GO:0016788">
    <property type="term" value="F:hydrolase activity, acting on ester bonds"/>
    <property type="evidence" value="ECO:0007669"/>
    <property type="project" value="InterPro"/>
</dbReference>
<evidence type="ECO:0000256" key="2">
    <source>
        <dbReference type="ARBA" id="ARBA00022729"/>
    </source>
</evidence>
<dbReference type="PANTHER" id="PTHR11005">
    <property type="entry name" value="LYSOSOMAL ACID LIPASE-RELATED"/>
    <property type="match status" value="1"/>
</dbReference>
<dbReference type="GO" id="GO:0016042">
    <property type="term" value="P:lipid catabolic process"/>
    <property type="evidence" value="ECO:0007669"/>
    <property type="project" value="UniProtKB-KW"/>
</dbReference>
<feature type="active site" description="Nucleophile" evidence="8">
    <location>
        <position position="146"/>
    </location>
</feature>
<protein>
    <recommendedName>
        <fullName evidence="7">Lipase</fullName>
    </recommendedName>
</protein>
<feature type="domain" description="Partial AB-hydrolase lipase" evidence="9">
    <location>
        <begin position="4"/>
        <end position="65"/>
    </location>
</feature>
<accession>A0A7S3NBS5</accession>
<dbReference type="EMBL" id="HBII01020971">
    <property type="protein sequence ID" value="CAE0349767.1"/>
    <property type="molecule type" value="Transcribed_RNA"/>
</dbReference>
<keyword evidence="4 7" id="KW-0442">Lipid degradation</keyword>
<evidence type="ECO:0000256" key="8">
    <source>
        <dbReference type="PIRSR" id="PIRSR000862-1"/>
    </source>
</evidence>
<dbReference type="PIRSF" id="PIRSF000862">
    <property type="entry name" value="Steryl_ester_lip"/>
    <property type="match status" value="1"/>
</dbReference>
<evidence type="ECO:0000256" key="5">
    <source>
        <dbReference type="ARBA" id="ARBA00023098"/>
    </source>
</evidence>
<dbReference type="InterPro" id="IPR029058">
    <property type="entry name" value="AB_hydrolase_fold"/>
</dbReference>
<dbReference type="AlphaFoldDB" id="A0A7S3NBS5"/>
<sequence>MEDSEIFQSHGYRFEIHKIKTPDNFILSAWRVPGKITESMKDIAKKPPVILQHGCLDNSATWTINYFNNSLPYLLLEEGYDVWMTNNRGNFNSYEHTNPKDYSVFDYSSAYWNFTFDDMAKYDLPSNIDYILDYTNKDKVTYIGHSQGTMQFFAGNCLQNVARKIEAFVGLGPVMYVNHMESPIATLAVTLKLDMIFKFFGLNNILLWPKIVNVSLKDLVVRIRRTIWRLIQLICGVGAEINIDLDRMPVMGRREPGGSSLNNMIHWIQLMKTDKFQMMDYGADNMQVYGQPAPPEYNTEIMKDNLKDLDMLLIRGSTDSLVTETDFRKLLDHLKDKIGKSLKYEVVENYSHLDYIWAKDSMELINKPVIDFLKQRKESN</sequence>
<dbReference type="Gene3D" id="3.40.50.1820">
    <property type="entry name" value="alpha/beta hydrolase"/>
    <property type="match status" value="1"/>
</dbReference>
<evidence type="ECO:0000256" key="1">
    <source>
        <dbReference type="ARBA" id="ARBA00010701"/>
    </source>
</evidence>
<dbReference type="InterPro" id="IPR025483">
    <property type="entry name" value="Lipase_euk"/>
</dbReference>
<organism evidence="10">
    <name type="scientific">Euplotes harpa</name>
    <dbReference type="NCBI Taxonomy" id="151035"/>
    <lineage>
        <taxon>Eukaryota</taxon>
        <taxon>Sar</taxon>
        <taxon>Alveolata</taxon>
        <taxon>Ciliophora</taxon>
        <taxon>Intramacronucleata</taxon>
        <taxon>Spirotrichea</taxon>
        <taxon>Hypotrichia</taxon>
        <taxon>Euplotida</taxon>
        <taxon>Euplotidae</taxon>
        <taxon>Euplotes</taxon>
    </lineage>
</organism>
<evidence type="ECO:0000256" key="3">
    <source>
        <dbReference type="ARBA" id="ARBA00022801"/>
    </source>
</evidence>
<keyword evidence="3 7" id="KW-0378">Hydrolase</keyword>
<evidence type="ECO:0000259" key="9">
    <source>
        <dbReference type="Pfam" id="PF04083"/>
    </source>
</evidence>
<dbReference type="Pfam" id="PF04083">
    <property type="entry name" value="Abhydro_lipase"/>
    <property type="match status" value="1"/>
</dbReference>
<evidence type="ECO:0000256" key="7">
    <source>
        <dbReference type="PIRNR" id="PIRNR000862"/>
    </source>
</evidence>
<evidence type="ECO:0000313" key="10">
    <source>
        <dbReference type="EMBL" id="CAE0349767.1"/>
    </source>
</evidence>
<keyword evidence="6" id="KW-0325">Glycoprotein</keyword>
<gene>
    <name evidence="10" type="ORF">EHAR0213_LOCUS8679</name>
</gene>
<keyword evidence="5" id="KW-0443">Lipid metabolism</keyword>
<evidence type="ECO:0000256" key="4">
    <source>
        <dbReference type="ARBA" id="ARBA00022963"/>
    </source>
</evidence>